<keyword evidence="3" id="KW-1185">Reference proteome</keyword>
<dbReference type="AlphaFoldDB" id="A0A392Q9D6"/>
<dbReference type="EMBL" id="LXQA010120198">
    <property type="protein sequence ID" value="MCI20507.1"/>
    <property type="molecule type" value="Genomic_DNA"/>
</dbReference>
<proteinExistence type="predicted"/>
<feature type="non-terminal residue" evidence="2">
    <location>
        <position position="70"/>
    </location>
</feature>
<sequence length="70" mass="7683">MPNKQVTFRDPVSHNDVDDPEGDGDHSERDTPANWSSGNPPYTTTVDDPSSSYSPYLPPVLEEPSSSFSE</sequence>
<evidence type="ECO:0000313" key="2">
    <source>
        <dbReference type="EMBL" id="MCI20507.1"/>
    </source>
</evidence>
<feature type="compositionally biased region" description="Low complexity" evidence="1">
    <location>
        <begin position="40"/>
        <end position="55"/>
    </location>
</feature>
<feature type="region of interest" description="Disordered" evidence="1">
    <location>
        <begin position="1"/>
        <end position="70"/>
    </location>
</feature>
<accession>A0A392Q9D6</accession>
<name>A0A392Q9D6_9FABA</name>
<feature type="compositionally biased region" description="Basic and acidic residues" evidence="1">
    <location>
        <begin position="11"/>
        <end position="31"/>
    </location>
</feature>
<dbReference type="Proteomes" id="UP000265520">
    <property type="component" value="Unassembled WGS sequence"/>
</dbReference>
<organism evidence="2 3">
    <name type="scientific">Trifolium medium</name>
    <dbReference type="NCBI Taxonomy" id="97028"/>
    <lineage>
        <taxon>Eukaryota</taxon>
        <taxon>Viridiplantae</taxon>
        <taxon>Streptophyta</taxon>
        <taxon>Embryophyta</taxon>
        <taxon>Tracheophyta</taxon>
        <taxon>Spermatophyta</taxon>
        <taxon>Magnoliopsida</taxon>
        <taxon>eudicotyledons</taxon>
        <taxon>Gunneridae</taxon>
        <taxon>Pentapetalae</taxon>
        <taxon>rosids</taxon>
        <taxon>fabids</taxon>
        <taxon>Fabales</taxon>
        <taxon>Fabaceae</taxon>
        <taxon>Papilionoideae</taxon>
        <taxon>50 kb inversion clade</taxon>
        <taxon>NPAAA clade</taxon>
        <taxon>Hologalegina</taxon>
        <taxon>IRL clade</taxon>
        <taxon>Trifolieae</taxon>
        <taxon>Trifolium</taxon>
    </lineage>
</organism>
<protein>
    <submittedName>
        <fullName evidence="2">Uncharacterized protein</fullName>
    </submittedName>
</protein>
<comment type="caution">
    <text evidence="2">The sequence shown here is derived from an EMBL/GenBank/DDBJ whole genome shotgun (WGS) entry which is preliminary data.</text>
</comment>
<reference evidence="2 3" key="1">
    <citation type="journal article" date="2018" name="Front. Plant Sci.">
        <title>Red Clover (Trifolium pratense) and Zigzag Clover (T. medium) - A Picture of Genomic Similarities and Differences.</title>
        <authorList>
            <person name="Dluhosova J."/>
            <person name="Istvanek J."/>
            <person name="Nedelnik J."/>
            <person name="Repkova J."/>
        </authorList>
    </citation>
    <scope>NUCLEOTIDE SEQUENCE [LARGE SCALE GENOMIC DNA]</scope>
    <source>
        <strain evidence="3">cv. 10/8</strain>
        <tissue evidence="2">Leaf</tissue>
    </source>
</reference>
<evidence type="ECO:0000313" key="3">
    <source>
        <dbReference type="Proteomes" id="UP000265520"/>
    </source>
</evidence>
<evidence type="ECO:0000256" key="1">
    <source>
        <dbReference type="SAM" id="MobiDB-lite"/>
    </source>
</evidence>